<proteinExistence type="predicted"/>
<sequence>MRGYISDVFCLLSVSSIKSSSARSLLDSVFFPCHSFITLVCTYHPQSFKMRAAAFFAFVSSVVSATPLGHRFHTYSEASNSCAVVFDGRVPANASLTDFDTANGGGWNPFNPGFVKGNNISWSEILLLPKNTPRSRFDAVSRTVPLEVTISDESIFMQQHGFRRAGLQFAKDDNEQSPASEGIKTLHFSILQDESRPLNLSHEYLNVWHEAADFSSNQFNFEAGTIIGQDLPKDTWKLLDRTNKQIWSTPILKDVWQNFAITLDFDKNTIQAWYSEGRKPLRAVTEPISNDNSGRGQYQIGILKKPTGTDDVVNSGFQESDLDEGLIYGGIFIEDSKDGCVSA</sequence>
<accession>A0ACD3YQH4</accession>
<organism evidence="1 2">
    <name type="scientific">Fusarium solani subsp. cucurbitae</name>
    <name type="common">Neocosmosporum cucurbitae</name>
    <dbReference type="NCBI Taxonomy" id="2747967"/>
    <lineage>
        <taxon>Eukaryota</taxon>
        <taxon>Fungi</taxon>
        <taxon>Dikarya</taxon>
        <taxon>Ascomycota</taxon>
        <taxon>Pezizomycotina</taxon>
        <taxon>Sordariomycetes</taxon>
        <taxon>Hypocreomycetidae</taxon>
        <taxon>Hypocreales</taxon>
        <taxon>Nectriaceae</taxon>
        <taxon>Fusarium</taxon>
        <taxon>Fusarium solani species complex</taxon>
    </lineage>
</organism>
<dbReference type="EMBL" id="CP090031">
    <property type="protein sequence ID" value="UPK91234.1"/>
    <property type="molecule type" value="Genomic_DNA"/>
</dbReference>
<evidence type="ECO:0000313" key="1">
    <source>
        <dbReference type="EMBL" id="UPK91234.1"/>
    </source>
</evidence>
<name>A0ACD3YQH4_FUSSC</name>
<dbReference type="Proteomes" id="UP000830768">
    <property type="component" value="Chromosome 2"/>
</dbReference>
<gene>
    <name evidence="1" type="ORF">LCI18_002169</name>
</gene>
<protein>
    <submittedName>
        <fullName evidence="1">Uncharacterized protein</fullName>
    </submittedName>
</protein>
<keyword evidence="2" id="KW-1185">Reference proteome</keyword>
<evidence type="ECO:0000313" key="2">
    <source>
        <dbReference type="Proteomes" id="UP000830768"/>
    </source>
</evidence>
<reference evidence="1" key="1">
    <citation type="submission" date="2021-11" db="EMBL/GenBank/DDBJ databases">
        <title>Fusarium solani-melongenae Genome sequencing and assembly.</title>
        <authorList>
            <person name="Xie S."/>
            <person name="Huang L."/>
            <person name="Zhang X."/>
        </authorList>
    </citation>
    <scope>NUCLEOTIDE SEQUENCE</scope>
    <source>
        <strain evidence="1">CRI 24-3</strain>
    </source>
</reference>